<comment type="caution">
    <text evidence="5">The sequence shown here is derived from an EMBL/GenBank/DDBJ whole genome shotgun (WGS) entry which is preliminary data.</text>
</comment>
<dbReference type="InterPro" id="IPR002110">
    <property type="entry name" value="Ankyrin_rpt"/>
</dbReference>
<dbReference type="SUPFAM" id="SSF48403">
    <property type="entry name" value="Ankyrin repeat"/>
    <property type="match status" value="1"/>
</dbReference>
<dbReference type="Gene3D" id="1.25.40.20">
    <property type="entry name" value="Ankyrin repeat-containing domain"/>
    <property type="match status" value="1"/>
</dbReference>
<accession>A0ABD1LZB2</accession>
<proteinExistence type="predicted"/>
<evidence type="ECO:0000313" key="5">
    <source>
        <dbReference type="EMBL" id="KAL2328235.1"/>
    </source>
</evidence>
<keyword evidence="2" id="KW-0677">Repeat</keyword>
<evidence type="ECO:0000256" key="4">
    <source>
        <dbReference type="PROSITE-ProRule" id="PRU00023"/>
    </source>
</evidence>
<dbReference type="EMBL" id="JBGMDY010000007">
    <property type="protein sequence ID" value="KAL2328235.1"/>
    <property type="molecule type" value="Genomic_DNA"/>
</dbReference>
<feature type="repeat" description="ANK" evidence="4">
    <location>
        <begin position="19"/>
        <end position="42"/>
    </location>
</feature>
<organism evidence="5 6">
    <name type="scientific">Flemingia macrophylla</name>
    <dbReference type="NCBI Taxonomy" id="520843"/>
    <lineage>
        <taxon>Eukaryota</taxon>
        <taxon>Viridiplantae</taxon>
        <taxon>Streptophyta</taxon>
        <taxon>Embryophyta</taxon>
        <taxon>Tracheophyta</taxon>
        <taxon>Spermatophyta</taxon>
        <taxon>Magnoliopsida</taxon>
        <taxon>eudicotyledons</taxon>
        <taxon>Gunneridae</taxon>
        <taxon>Pentapetalae</taxon>
        <taxon>rosids</taxon>
        <taxon>fabids</taxon>
        <taxon>Fabales</taxon>
        <taxon>Fabaceae</taxon>
        <taxon>Papilionoideae</taxon>
        <taxon>50 kb inversion clade</taxon>
        <taxon>NPAAA clade</taxon>
        <taxon>indigoferoid/millettioid clade</taxon>
        <taxon>Phaseoleae</taxon>
        <taxon>Flemingia</taxon>
    </lineage>
</organism>
<dbReference type="PANTHER" id="PTHR24186:SF46">
    <property type="entry name" value="PROTEIN ACCELERATED CELL DEATH 6-LIKE"/>
    <property type="match status" value="1"/>
</dbReference>
<dbReference type="AlphaFoldDB" id="A0ABD1LZB2"/>
<evidence type="ECO:0000313" key="6">
    <source>
        <dbReference type="Proteomes" id="UP001603857"/>
    </source>
</evidence>
<reference evidence="5 6" key="1">
    <citation type="submission" date="2024-08" db="EMBL/GenBank/DDBJ databases">
        <title>Insights into the chromosomal genome structure of Flemingia macrophylla.</title>
        <authorList>
            <person name="Ding Y."/>
            <person name="Zhao Y."/>
            <person name="Bi W."/>
            <person name="Wu M."/>
            <person name="Zhao G."/>
            <person name="Gong Y."/>
            <person name="Li W."/>
            <person name="Zhang P."/>
        </authorList>
    </citation>
    <scope>NUCLEOTIDE SEQUENCE [LARGE SCALE GENOMIC DNA]</scope>
    <source>
        <strain evidence="5">DYQJB</strain>
        <tissue evidence="5">Leaf</tissue>
    </source>
</reference>
<dbReference type="PROSITE" id="PS50297">
    <property type="entry name" value="ANK_REP_REGION"/>
    <property type="match status" value="1"/>
</dbReference>
<dbReference type="InterPro" id="IPR036770">
    <property type="entry name" value="Ankyrin_rpt-contain_sf"/>
</dbReference>
<dbReference type="PROSITE" id="PS50088">
    <property type="entry name" value="ANK_REPEAT"/>
    <property type="match status" value="1"/>
</dbReference>
<protein>
    <submittedName>
        <fullName evidence="5">Uncharacterized protein</fullName>
    </submittedName>
</protein>
<gene>
    <name evidence="5" type="ORF">Fmac_021662</name>
</gene>
<dbReference type="Pfam" id="PF12796">
    <property type="entry name" value="Ank_2"/>
    <property type="match status" value="1"/>
</dbReference>
<dbReference type="PANTHER" id="PTHR24186">
    <property type="entry name" value="PROTEIN PHOSPHATASE 1 REGULATORY SUBUNIT"/>
    <property type="match status" value="1"/>
</dbReference>
<evidence type="ECO:0000256" key="1">
    <source>
        <dbReference type="ARBA" id="ARBA00004413"/>
    </source>
</evidence>
<dbReference type="Proteomes" id="UP001603857">
    <property type="component" value="Unassembled WGS sequence"/>
</dbReference>
<dbReference type="SMART" id="SM00248">
    <property type="entry name" value="ANK"/>
    <property type="match status" value="2"/>
</dbReference>
<evidence type="ECO:0000256" key="2">
    <source>
        <dbReference type="ARBA" id="ARBA00022737"/>
    </source>
</evidence>
<keyword evidence="3 4" id="KW-0040">ANK repeat</keyword>
<evidence type="ECO:0000256" key="3">
    <source>
        <dbReference type="ARBA" id="ARBA00023043"/>
    </source>
</evidence>
<dbReference type="GO" id="GO:0005886">
    <property type="term" value="C:plasma membrane"/>
    <property type="evidence" value="ECO:0007669"/>
    <property type="project" value="UniProtKB-SubCell"/>
</dbReference>
<comment type="subcellular location">
    <subcellularLocation>
        <location evidence="1">Cell membrane</location>
        <topology evidence="1">Peripheral membrane protein</topology>
        <orientation evidence="1">Cytoplasmic side</orientation>
    </subcellularLocation>
</comment>
<sequence length="144" mass="17049">MVEEFLQHEWSISFPVNRKGQNILHVAAKNGRSNLVKYLLRHLKMDEFTLNQKDDNGNTPLHLASRNLFPKVLLFISEDNMVNVNLLNNNSLTVRDVILVSESQVTFRKAKVRYKRHLWPMQHIYYAHVIFNERIQHNYNTFSS</sequence>
<name>A0ABD1LZB2_9FABA</name>
<keyword evidence="6" id="KW-1185">Reference proteome</keyword>